<dbReference type="Pfam" id="PF09346">
    <property type="entry name" value="SMI1_KNR4"/>
    <property type="match status" value="1"/>
</dbReference>
<dbReference type="AlphaFoldDB" id="A0A8T9Q476"/>
<dbReference type="InterPro" id="IPR037883">
    <property type="entry name" value="Knr4/Smi1-like_sf"/>
</dbReference>
<dbReference type="SMART" id="SM00860">
    <property type="entry name" value="SMI1_KNR4"/>
    <property type="match status" value="1"/>
</dbReference>
<gene>
    <name evidence="2" type="ORF">MUN79_18615</name>
</gene>
<keyword evidence="3" id="KW-1185">Reference proteome</keyword>
<dbReference type="Proteomes" id="UP000831796">
    <property type="component" value="Chromosome"/>
</dbReference>
<dbReference type="RefSeq" id="WP_244674116.1">
    <property type="nucleotide sequence ID" value="NZ_CP095046.1"/>
</dbReference>
<protein>
    <submittedName>
        <fullName evidence="2">SMI1/KNR4 family protein</fullName>
    </submittedName>
</protein>
<accession>A0A8T9Q476</accession>
<evidence type="ECO:0000313" key="2">
    <source>
        <dbReference type="EMBL" id="UOQ70698.1"/>
    </source>
</evidence>
<reference evidence="2" key="1">
    <citation type="submission" date="2022-04" db="EMBL/GenBank/DDBJ databases">
        <title>Hymenobacter sp. isolated from the air.</title>
        <authorList>
            <person name="Won M."/>
            <person name="Lee C.-M."/>
            <person name="Woen H.-Y."/>
            <person name="Kwon S.-W."/>
        </authorList>
    </citation>
    <scope>NUCLEOTIDE SEQUENCE</scope>
    <source>
        <strain evidence="2">5116S-3</strain>
    </source>
</reference>
<evidence type="ECO:0000259" key="1">
    <source>
        <dbReference type="SMART" id="SM00860"/>
    </source>
</evidence>
<organism evidence="2 3">
    <name type="scientific">Hymenobacter cellulosilyticus</name>
    <dbReference type="NCBI Taxonomy" id="2932248"/>
    <lineage>
        <taxon>Bacteria</taxon>
        <taxon>Pseudomonadati</taxon>
        <taxon>Bacteroidota</taxon>
        <taxon>Cytophagia</taxon>
        <taxon>Cytophagales</taxon>
        <taxon>Hymenobacteraceae</taxon>
        <taxon>Hymenobacter</taxon>
    </lineage>
</organism>
<proteinExistence type="predicted"/>
<dbReference type="InterPro" id="IPR018958">
    <property type="entry name" value="Knr4/Smi1-like_dom"/>
</dbReference>
<feature type="domain" description="Knr4/Smi1-like" evidence="1">
    <location>
        <begin position="27"/>
        <end position="144"/>
    </location>
</feature>
<name>A0A8T9Q476_9BACT</name>
<sequence length="180" mass="20768">MSLQAFYARLDQFLCTVALEEPTRVLGCSEAEIAAQEHTYGVRFPLAYRLFLKWCGRTTLKSLDQDFQLDFLEYYWGSARDLLAENQAVLEPGGFVFGEWQGYNFFYFLLGSDNPPVKLCMIKSDTEPGLEYTNYGRFTNWLIDRIKSMVEIRQSIRKINVDVPAVWAELDQIALVADYA</sequence>
<dbReference type="KEGG" id="hcu:MUN79_18615"/>
<dbReference type="SUPFAM" id="SSF160631">
    <property type="entry name" value="SMI1/KNR4-like"/>
    <property type="match status" value="1"/>
</dbReference>
<dbReference type="EMBL" id="CP095046">
    <property type="protein sequence ID" value="UOQ70698.1"/>
    <property type="molecule type" value="Genomic_DNA"/>
</dbReference>
<dbReference type="Gene3D" id="3.40.1580.10">
    <property type="entry name" value="SMI1/KNR4-like"/>
    <property type="match status" value="1"/>
</dbReference>
<evidence type="ECO:0000313" key="3">
    <source>
        <dbReference type="Proteomes" id="UP000831796"/>
    </source>
</evidence>